<comment type="caution">
    <text evidence="8">The sequence shown here is derived from an EMBL/GenBank/DDBJ whole genome shotgun (WGS) entry which is preliminary data.</text>
</comment>
<reference evidence="8 9" key="1">
    <citation type="submission" date="2022-05" db="EMBL/GenBank/DDBJ databases">
        <authorList>
            <consortium name="Genoscope - CEA"/>
            <person name="William W."/>
        </authorList>
    </citation>
    <scope>NUCLEOTIDE SEQUENCE [LARGE SCALE GENOMIC DNA]</scope>
</reference>
<evidence type="ECO:0000256" key="1">
    <source>
        <dbReference type="ARBA" id="ARBA00004123"/>
    </source>
</evidence>
<dbReference type="GO" id="GO:0005634">
    <property type="term" value="C:nucleus"/>
    <property type="evidence" value="ECO:0007669"/>
    <property type="project" value="UniProtKB-SubCell"/>
</dbReference>
<keyword evidence="5" id="KW-0804">Transcription</keyword>
<proteinExistence type="inferred from homology"/>
<comment type="subcellular location">
    <subcellularLocation>
        <location evidence="1">Nucleus</location>
    </subcellularLocation>
</comment>
<comment type="similarity">
    <text evidence="2">Belongs to the plant homeotic and developmental regulators ALOG protein family.</text>
</comment>
<gene>
    <name evidence="8" type="ORF">PMEA_00025962</name>
</gene>
<feature type="non-terminal residue" evidence="8">
    <location>
        <position position="1"/>
    </location>
</feature>
<dbReference type="AlphaFoldDB" id="A0AAU9VXR2"/>
<keyword evidence="9" id="KW-1185">Reference proteome</keyword>
<accession>A0AAU9VXR2</accession>
<evidence type="ECO:0000256" key="2">
    <source>
        <dbReference type="ARBA" id="ARBA00010308"/>
    </source>
</evidence>
<dbReference type="InterPro" id="IPR006936">
    <property type="entry name" value="ALOG_dom"/>
</dbReference>
<keyword evidence="4" id="KW-0238">DNA-binding</keyword>
<dbReference type="GO" id="GO:0009299">
    <property type="term" value="P:mRNA transcription"/>
    <property type="evidence" value="ECO:0007669"/>
    <property type="project" value="TreeGrafter"/>
</dbReference>
<evidence type="ECO:0000256" key="6">
    <source>
        <dbReference type="ARBA" id="ARBA00023242"/>
    </source>
</evidence>
<keyword evidence="3" id="KW-0805">Transcription regulation</keyword>
<protein>
    <recommendedName>
        <fullName evidence="7">ALOG domain-containing protein</fullName>
    </recommendedName>
</protein>
<sequence length="429" mass="47599">VNVFSQDLRVFPSMSNPYVFPPFSLIGPLLKFLLSFKIPCSGKICLGTQGDLSVLLSPSKSGYSPTPCPFSMWAFRVWAHCLFRFCSLQTLPRVPKLFTPCVACPRCSHPNDEDFNFCQKCGYVRRATIQGPLKKLDIDEGSIAQRVCELNEQRSSSRYSKQKSALELEFINFLGNLSVPKSLSSALPSDVIAFLVWKDGKGRTRVHRQDCHTWGGNAGLDCECPKRLAFGTIDSLIDKLRAIFAESARGAEWQSLLGVGNPASCRSVKNYLSNVREEQLKARVTPRQAEPILVNDLLVISEYIRALLLHSSTLRAIQIFMYARDQALFKALFFAGDRAADLLQLSSSHLTVYGFCRGAAVSLALRSVSLSEIMDHIGWKSSKTALHYIKLKQVVNPAGAAAKLVDLPLQAGQDYKHQDHLVGFSQAFS</sequence>
<evidence type="ECO:0000256" key="3">
    <source>
        <dbReference type="ARBA" id="ARBA00023015"/>
    </source>
</evidence>
<dbReference type="InterPro" id="IPR011010">
    <property type="entry name" value="DNA_brk_join_enz"/>
</dbReference>
<dbReference type="Pfam" id="PF04852">
    <property type="entry name" value="ALOG_dom"/>
    <property type="match status" value="1"/>
</dbReference>
<dbReference type="EMBL" id="CALNXJ010000005">
    <property type="protein sequence ID" value="CAH3040349.1"/>
    <property type="molecule type" value="Genomic_DNA"/>
</dbReference>
<evidence type="ECO:0000259" key="7">
    <source>
        <dbReference type="PROSITE" id="PS51697"/>
    </source>
</evidence>
<dbReference type="PANTHER" id="PTHR31165:SF2">
    <property type="entry name" value="ALOG DOMAIN-CONTAINING PROTEIN"/>
    <property type="match status" value="1"/>
</dbReference>
<keyword evidence="6" id="KW-0539">Nucleus</keyword>
<dbReference type="InterPro" id="IPR040222">
    <property type="entry name" value="ALOG"/>
</dbReference>
<dbReference type="PANTHER" id="PTHR31165">
    <property type="entry name" value="PROTEIN G1-LIKE2"/>
    <property type="match status" value="1"/>
</dbReference>
<evidence type="ECO:0000313" key="9">
    <source>
        <dbReference type="Proteomes" id="UP001159428"/>
    </source>
</evidence>
<dbReference type="PROSITE" id="PS51697">
    <property type="entry name" value="ALOG"/>
    <property type="match status" value="1"/>
</dbReference>
<dbReference type="Proteomes" id="UP001159428">
    <property type="component" value="Unassembled WGS sequence"/>
</dbReference>
<feature type="domain" description="ALOG" evidence="7">
    <location>
        <begin position="158"/>
        <end position="291"/>
    </location>
</feature>
<dbReference type="GO" id="GO:0003677">
    <property type="term" value="F:DNA binding"/>
    <property type="evidence" value="ECO:0007669"/>
    <property type="project" value="UniProtKB-KW"/>
</dbReference>
<evidence type="ECO:0000256" key="4">
    <source>
        <dbReference type="ARBA" id="ARBA00023125"/>
    </source>
</evidence>
<evidence type="ECO:0000256" key="5">
    <source>
        <dbReference type="ARBA" id="ARBA00023163"/>
    </source>
</evidence>
<evidence type="ECO:0000313" key="8">
    <source>
        <dbReference type="EMBL" id="CAH3040349.1"/>
    </source>
</evidence>
<name>A0AAU9VXR2_9CNID</name>
<dbReference type="SUPFAM" id="SSF56349">
    <property type="entry name" value="DNA breaking-rejoining enzymes"/>
    <property type="match status" value="1"/>
</dbReference>
<organism evidence="8 9">
    <name type="scientific">Pocillopora meandrina</name>
    <dbReference type="NCBI Taxonomy" id="46732"/>
    <lineage>
        <taxon>Eukaryota</taxon>
        <taxon>Metazoa</taxon>
        <taxon>Cnidaria</taxon>
        <taxon>Anthozoa</taxon>
        <taxon>Hexacorallia</taxon>
        <taxon>Scleractinia</taxon>
        <taxon>Astrocoeniina</taxon>
        <taxon>Pocilloporidae</taxon>
        <taxon>Pocillopora</taxon>
    </lineage>
</organism>